<dbReference type="STRING" id="1631249.BQ8794_70127"/>
<protein>
    <submittedName>
        <fullName evidence="1">Uncharacterized protein</fullName>
    </submittedName>
</protein>
<sequence length="30" mass="3242">MGTHAVLGVLVVAASVWAVWDHRRHPPAHA</sequence>
<evidence type="ECO:0000313" key="1">
    <source>
        <dbReference type="EMBL" id="SIT59197.1"/>
    </source>
</evidence>
<keyword evidence="2" id="KW-1185">Reference proteome</keyword>
<gene>
    <name evidence="1" type="ORF">BQ8794_70127</name>
</gene>
<name>A0A1R3VGZ9_9HYPH</name>
<accession>A0A1R3VGZ9</accession>
<dbReference type="AlphaFoldDB" id="A0A1R3VGZ9"/>
<reference evidence="2" key="1">
    <citation type="submission" date="2017-01" db="EMBL/GenBank/DDBJ databases">
        <authorList>
            <person name="Brunel B."/>
        </authorList>
    </citation>
    <scope>NUCLEOTIDE SEQUENCE [LARGE SCALE GENOMIC DNA]</scope>
</reference>
<proteinExistence type="predicted"/>
<organism evidence="1 2">
    <name type="scientific">Mesorhizobium prunaredense</name>
    <dbReference type="NCBI Taxonomy" id="1631249"/>
    <lineage>
        <taxon>Bacteria</taxon>
        <taxon>Pseudomonadati</taxon>
        <taxon>Pseudomonadota</taxon>
        <taxon>Alphaproteobacteria</taxon>
        <taxon>Hyphomicrobiales</taxon>
        <taxon>Phyllobacteriaceae</taxon>
        <taxon>Mesorhizobium</taxon>
    </lineage>
</organism>
<evidence type="ECO:0000313" key="2">
    <source>
        <dbReference type="Proteomes" id="UP000188388"/>
    </source>
</evidence>
<dbReference type="Proteomes" id="UP000188388">
    <property type="component" value="Unassembled WGS sequence"/>
</dbReference>
<dbReference type="EMBL" id="FTPD01000067">
    <property type="protein sequence ID" value="SIT59197.1"/>
    <property type="molecule type" value="Genomic_DNA"/>
</dbReference>